<dbReference type="OMA" id="AMAPNEM"/>
<dbReference type="Pfam" id="PF02298">
    <property type="entry name" value="Cu_bind_like"/>
    <property type="match status" value="1"/>
</dbReference>
<feature type="compositionally biased region" description="Low complexity" evidence="4">
    <location>
        <begin position="118"/>
        <end position="127"/>
    </location>
</feature>
<keyword evidence="7" id="KW-1185">Reference proteome</keyword>
<evidence type="ECO:0000256" key="4">
    <source>
        <dbReference type="SAM" id="MobiDB-lite"/>
    </source>
</evidence>
<evidence type="ECO:0000256" key="2">
    <source>
        <dbReference type="ARBA" id="ARBA00023008"/>
    </source>
</evidence>
<dbReference type="Gramene" id="ORGLA08G0017700.1">
    <property type="protein sequence ID" value="ORGLA08G0017700.1"/>
    <property type="gene ID" value="ORGLA08G0017700"/>
</dbReference>
<dbReference type="GO" id="GO:0005886">
    <property type="term" value="C:plasma membrane"/>
    <property type="evidence" value="ECO:0007669"/>
    <property type="project" value="TreeGrafter"/>
</dbReference>
<evidence type="ECO:0000313" key="6">
    <source>
        <dbReference type="EnsemblPlants" id="ORGLA08G0017700.1"/>
    </source>
</evidence>
<dbReference type="GO" id="GO:0009055">
    <property type="term" value="F:electron transfer activity"/>
    <property type="evidence" value="ECO:0007669"/>
    <property type="project" value="InterPro"/>
</dbReference>
<keyword evidence="1" id="KW-0479">Metal-binding</keyword>
<dbReference type="AlphaFoldDB" id="I1QFH6"/>
<dbReference type="InterPro" id="IPR028871">
    <property type="entry name" value="BlueCu_1_BS"/>
</dbReference>
<evidence type="ECO:0000256" key="1">
    <source>
        <dbReference type="ARBA" id="ARBA00022723"/>
    </source>
</evidence>
<dbReference type="Proteomes" id="UP000007306">
    <property type="component" value="Chromosome 8"/>
</dbReference>
<protein>
    <recommendedName>
        <fullName evidence="5">Phytocyanin domain-containing protein</fullName>
    </recommendedName>
</protein>
<feature type="compositionally biased region" description="Low complexity" evidence="4">
    <location>
        <begin position="147"/>
        <end position="158"/>
    </location>
</feature>
<feature type="region of interest" description="Disordered" evidence="4">
    <location>
        <begin position="118"/>
        <end position="158"/>
    </location>
</feature>
<reference evidence="6 7" key="2">
    <citation type="submission" date="2018-04" db="EMBL/GenBank/DDBJ databases">
        <title>OglaRS2 (Oryza glaberrima Reference Sequence Version 2).</title>
        <authorList>
            <person name="Zhang J."/>
            <person name="Kudrna D."/>
            <person name="Lee S."/>
            <person name="Talag J."/>
            <person name="Rajasekar S."/>
            <person name="Wing R.A."/>
        </authorList>
    </citation>
    <scope>NUCLEOTIDE SEQUENCE [LARGE SCALE GENOMIC DNA]</scope>
    <source>
        <strain evidence="6 7">cv. IRGC 96717</strain>
    </source>
</reference>
<keyword evidence="3" id="KW-0325">Glycoprotein</keyword>
<evidence type="ECO:0000259" key="5">
    <source>
        <dbReference type="PROSITE" id="PS51485"/>
    </source>
</evidence>
<dbReference type="PANTHER" id="PTHR33021:SF466">
    <property type="entry name" value="OS08G0138100 PROTEIN"/>
    <property type="match status" value="1"/>
</dbReference>
<dbReference type="EnsemblPlants" id="ORGLA08G0017700.1">
    <property type="protein sequence ID" value="ORGLA08G0017700.1"/>
    <property type="gene ID" value="ORGLA08G0017700"/>
</dbReference>
<evidence type="ECO:0000313" key="7">
    <source>
        <dbReference type="Proteomes" id="UP000007306"/>
    </source>
</evidence>
<dbReference type="GO" id="GO:0046872">
    <property type="term" value="F:metal ion binding"/>
    <property type="evidence" value="ECO:0007669"/>
    <property type="project" value="UniProtKB-KW"/>
</dbReference>
<accession>I1QFH6</accession>
<keyword evidence="2" id="KW-0186">Copper</keyword>
<dbReference type="SUPFAM" id="SSF49503">
    <property type="entry name" value="Cupredoxins"/>
    <property type="match status" value="1"/>
</dbReference>
<dbReference type="PANTHER" id="PTHR33021">
    <property type="entry name" value="BLUE COPPER PROTEIN"/>
    <property type="match status" value="1"/>
</dbReference>
<dbReference type="STRING" id="4538.I1QFH6"/>
<name>I1QFH6_ORYGL</name>
<dbReference type="InterPro" id="IPR008972">
    <property type="entry name" value="Cupredoxin"/>
</dbReference>
<dbReference type="PROSITE" id="PS00196">
    <property type="entry name" value="COPPER_BLUE"/>
    <property type="match status" value="1"/>
</dbReference>
<dbReference type="InterPro" id="IPR003245">
    <property type="entry name" value="Phytocyanin_dom"/>
</dbReference>
<evidence type="ECO:0000256" key="3">
    <source>
        <dbReference type="ARBA" id="ARBA00023180"/>
    </source>
</evidence>
<dbReference type="CDD" id="cd04216">
    <property type="entry name" value="Phytocyanin"/>
    <property type="match status" value="1"/>
</dbReference>
<feature type="domain" description="Phytocyanin" evidence="5">
    <location>
        <begin position="14"/>
        <end position="114"/>
    </location>
</feature>
<organism evidence="6 7">
    <name type="scientific">Oryza glaberrima</name>
    <name type="common">African rice</name>
    <dbReference type="NCBI Taxonomy" id="4538"/>
    <lineage>
        <taxon>Eukaryota</taxon>
        <taxon>Viridiplantae</taxon>
        <taxon>Streptophyta</taxon>
        <taxon>Embryophyta</taxon>
        <taxon>Tracheophyta</taxon>
        <taxon>Spermatophyta</taxon>
        <taxon>Magnoliopsida</taxon>
        <taxon>Liliopsida</taxon>
        <taxon>Poales</taxon>
        <taxon>Poaceae</taxon>
        <taxon>BOP clade</taxon>
        <taxon>Oryzoideae</taxon>
        <taxon>Oryzeae</taxon>
        <taxon>Oryzinae</taxon>
        <taxon>Oryza</taxon>
    </lineage>
</organism>
<reference evidence="6" key="1">
    <citation type="submission" date="2015-06" db="UniProtKB">
        <authorList>
            <consortium name="EnsemblPlants"/>
        </authorList>
    </citation>
    <scope>IDENTIFICATION</scope>
</reference>
<dbReference type="HOGENOM" id="CLU_058719_2_3_1"/>
<dbReference type="Gene3D" id="2.60.40.420">
    <property type="entry name" value="Cupredoxins - blue copper proteins"/>
    <property type="match status" value="1"/>
</dbReference>
<dbReference type="InterPro" id="IPR039391">
    <property type="entry name" value="Phytocyanin-like"/>
</dbReference>
<sequence length="182" mass="18241">MAAAVLATTATGATTYTVGAPAGSWDTRTNYAQWVSAITFRVSDQLVFKYSPAAHDVVEVTKAGYDSCSSSGPIATFNSGDDIVPLTAIGTRYFICGFPGHCTAGMKVAVKVEAATATGGSGTAPSPMASRPRTPTAMAPNEMPPMAGGRPVSPSSSASKSAGVASLVGLSLGAIVASLISF</sequence>
<dbReference type="PROSITE" id="PS51485">
    <property type="entry name" value="PHYTOCYANIN"/>
    <property type="match status" value="1"/>
</dbReference>
<dbReference type="eggNOG" id="ENOG502S1FC">
    <property type="taxonomic scope" value="Eukaryota"/>
</dbReference>
<dbReference type="FunFam" id="2.60.40.420:FF:000003">
    <property type="entry name" value="Blue copper"/>
    <property type="match status" value="1"/>
</dbReference>
<proteinExistence type="predicted"/>